<evidence type="ECO:0000313" key="14">
    <source>
        <dbReference type="EMBL" id="AUN98487.1"/>
    </source>
</evidence>
<dbReference type="GO" id="GO:0003677">
    <property type="term" value="F:DNA binding"/>
    <property type="evidence" value="ECO:0007669"/>
    <property type="project" value="UniProtKB-UniRule"/>
</dbReference>
<keyword evidence="5 12" id="KW-0378">Hydrolase</keyword>
<dbReference type="GO" id="GO:0009432">
    <property type="term" value="P:SOS response"/>
    <property type="evidence" value="ECO:0007669"/>
    <property type="project" value="UniProtKB-UniRule"/>
</dbReference>
<dbReference type="PANTHER" id="PTHR33516">
    <property type="entry name" value="LEXA REPRESSOR"/>
    <property type="match status" value="1"/>
</dbReference>
<dbReference type="NCBIfam" id="TIGR00498">
    <property type="entry name" value="lexA"/>
    <property type="match status" value="1"/>
</dbReference>
<evidence type="ECO:0000256" key="2">
    <source>
        <dbReference type="ARBA" id="ARBA00022491"/>
    </source>
</evidence>
<dbReference type="Pfam" id="PF00717">
    <property type="entry name" value="Peptidase_S24"/>
    <property type="match status" value="1"/>
</dbReference>
<evidence type="ECO:0000256" key="8">
    <source>
        <dbReference type="ARBA" id="ARBA00023125"/>
    </source>
</evidence>
<evidence type="ECO:0000256" key="9">
    <source>
        <dbReference type="ARBA" id="ARBA00023163"/>
    </source>
</evidence>
<dbReference type="InterPro" id="IPR015927">
    <property type="entry name" value="Peptidase_S24_S26A/B/C"/>
</dbReference>
<feature type="active site" description="For autocatalytic cleavage activity" evidence="12">
    <location>
        <position position="123"/>
    </location>
</feature>
<dbReference type="KEGG" id="bsto:C0V70_10290"/>
<comment type="function">
    <text evidence="12">Represses a number of genes involved in the response to DNA damage (SOS response), including recA and lexA. In the presence of single-stranded DNA, RecA interacts with LexA causing an autocatalytic cleavage which disrupts the DNA-binding part of LexA, leading to derepression of the SOS regulon and eventually DNA repair.</text>
</comment>
<dbReference type="InterPro" id="IPR036388">
    <property type="entry name" value="WH-like_DNA-bd_sf"/>
</dbReference>
<dbReference type="PANTHER" id="PTHR33516:SF2">
    <property type="entry name" value="LEXA REPRESSOR-RELATED"/>
    <property type="match status" value="1"/>
</dbReference>
<dbReference type="InterPro" id="IPR006199">
    <property type="entry name" value="LexA_DNA-bd_dom"/>
</dbReference>
<evidence type="ECO:0000256" key="7">
    <source>
        <dbReference type="ARBA" id="ARBA00023015"/>
    </source>
</evidence>
<accession>A0A2K9NSM0</accession>
<dbReference type="HAMAP" id="MF_00015">
    <property type="entry name" value="LexA"/>
    <property type="match status" value="1"/>
</dbReference>
<dbReference type="GO" id="GO:0004252">
    <property type="term" value="F:serine-type endopeptidase activity"/>
    <property type="evidence" value="ECO:0007669"/>
    <property type="project" value="UniProtKB-UniRule"/>
</dbReference>
<dbReference type="SUPFAM" id="SSF46785">
    <property type="entry name" value="Winged helix' DNA-binding domain"/>
    <property type="match status" value="1"/>
</dbReference>
<evidence type="ECO:0000256" key="13">
    <source>
        <dbReference type="RuleBase" id="RU003991"/>
    </source>
</evidence>
<dbReference type="InterPro" id="IPR050077">
    <property type="entry name" value="LexA_repressor"/>
</dbReference>
<sequence>MAITKKQKEFYDYIVAYNKEHGHSPTQKEIKDHFGLKSFGSVQKYLQYLNKEGLIEREWNQRRSLEIKNDEAESDSDQIPLLGMVAAGNPIEAIENATNMISVPRTFIKGGFKYFALTVKGDSMIEAGILEGDVIVCRSTKEARNGQIVVAVIDGEATVKTFSQQKKAIELLPANRNYSPIVVDENVADFKIVGNLVGLLRSY</sequence>
<protein>
    <recommendedName>
        <fullName evidence="12">LexA repressor</fullName>
        <ecNumber evidence="12">3.4.21.88</ecNumber>
    </recommendedName>
</protein>
<dbReference type="AlphaFoldDB" id="A0A2K9NSM0"/>
<dbReference type="GO" id="GO:0045892">
    <property type="term" value="P:negative regulation of DNA-templated transcription"/>
    <property type="evidence" value="ECO:0007669"/>
    <property type="project" value="UniProtKB-UniRule"/>
</dbReference>
<dbReference type="InterPro" id="IPR036286">
    <property type="entry name" value="LexA/Signal_pep-like_sf"/>
</dbReference>
<keyword evidence="8 12" id="KW-0238">DNA-binding</keyword>
<evidence type="ECO:0000256" key="3">
    <source>
        <dbReference type="ARBA" id="ARBA00022705"/>
    </source>
</evidence>
<name>A0A2K9NSM0_BACTC</name>
<feature type="active site" description="For autocatalytic cleavage activity" evidence="12">
    <location>
        <position position="160"/>
    </location>
</feature>
<keyword evidence="10 12" id="KW-0234">DNA repair</keyword>
<gene>
    <name evidence="12" type="primary">lexA</name>
    <name evidence="14" type="ORF">C0V70_10290</name>
</gene>
<keyword evidence="9 12" id="KW-0804">Transcription</keyword>
<feature type="DNA-binding region" description="H-T-H motif" evidence="12">
    <location>
        <begin position="27"/>
        <end position="47"/>
    </location>
</feature>
<keyword evidence="7 12" id="KW-0805">Transcription regulation</keyword>
<evidence type="ECO:0000313" key="15">
    <source>
        <dbReference type="Proteomes" id="UP000235584"/>
    </source>
</evidence>
<dbReference type="GO" id="GO:0006260">
    <property type="term" value="P:DNA replication"/>
    <property type="evidence" value="ECO:0007669"/>
    <property type="project" value="UniProtKB-UniRule"/>
</dbReference>
<keyword evidence="2 12" id="KW-0678">Repressor</keyword>
<dbReference type="InterPro" id="IPR006197">
    <property type="entry name" value="Peptidase_S24_LexA"/>
</dbReference>
<dbReference type="SUPFAM" id="SSF51306">
    <property type="entry name" value="LexA/Signal peptidase"/>
    <property type="match status" value="1"/>
</dbReference>
<dbReference type="EMBL" id="CP025704">
    <property type="protein sequence ID" value="AUN98487.1"/>
    <property type="molecule type" value="Genomic_DNA"/>
</dbReference>
<dbReference type="PRINTS" id="PR00726">
    <property type="entry name" value="LEXASERPTASE"/>
</dbReference>
<evidence type="ECO:0000256" key="12">
    <source>
        <dbReference type="HAMAP-Rule" id="MF_00015"/>
    </source>
</evidence>
<evidence type="ECO:0000256" key="4">
    <source>
        <dbReference type="ARBA" id="ARBA00022763"/>
    </source>
</evidence>
<dbReference type="InterPro" id="IPR036390">
    <property type="entry name" value="WH_DNA-bd_sf"/>
</dbReference>
<feature type="site" description="Cleavage; by autolysis" evidence="12">
    <location>
        <begin position="87"/>
        <end position="88"/>
    </location>
</feature>
<keyword evidence="11 12" id="KW-0742">SOS response</keyword>
<dbReference type="Gene3D" id="2.10.109.10">
    <property type="entry name" value="Umud Fragment, subunit A"/>
    <property type="match status" value="1"/>
</dbReference>
<dbReference type="FunFam" id="2.10.109.10:FF:000001">
    <property type="entry name" value="LexA repressor"/>
    <property type="match status" value="1"/>
</dbReference>
<comment type="subunit">
    <text evidence="12">Homodimer.</text>
</comment>
<evidence type="ECO:0000256" key="1">
    <source>
        <dbReference type="ARBA" id="ARBA00007484"/>
    </source>
</evidence>
<dbReference type="CDD" id="cd06529">
    <property type="entry name" value="S24_LexA-like"/>
    <property type="match status" value="1"/>
</dbReference>
<organism evidence="14 15">
    <name type="scientific">Bacteriovorax stolpii</name>
    <name type="common">Bdellovibrio stolpii</name>
    <dbReference type="NCBI Taxonomy" id="960"/>
    <lineage>
        <taxon>Bacteria</taxon>
        <taxon>Pseudomonadati</taxon>
        <taxon>Bdellovibrionota</taxon>
        <taxon>Bacteriovoracia</taxon>
        <taxon>Bacteriovoracales</taxon>
        <taxon>Bacteriovoracaceae</taxon>
        <taxon>Bacteriovorax</taxon>
    </lineage>
</organism>
<dbReference type="InterPro" id="IPR039418">
    <property type="entry name" value="LexA-like"/>
</dbReference>
<keyword evidence="3 12" id="KW-0235">DNA replication</keyword>
<dbReference type="RefSeq" id="WP_102243778.1">
    <property type="nucleotide sequence ID" value="NZ_CP025704.1"/>
</dbReference>
<dbReference type="Proteomes" id="UP000235584">
    <property type="component" value="Chromosome"/>
</dbReference>
<evidence type="ECO:0000256" key="10">
    <source>
        <dbReference type="ARBA" id="ARBA00023204"/>
    </source>
</evidence>
<dbReference type="GO" id="GO:0006281">
    <property type="term" value="P:DNA repair"/>
    <property type="evidence" value="ECO:0007669"/>
    <property type="project" value="UniProtKB-UniRule"/>
</dbReference>
<dbReference type="Gene3D" id="1.10.10.10">
    <property type="entry name" value="Winged helix-like DNA-binding domain superfamily/Winged helix DNA-binding domain"/>
    <property type="match status" value="1"/>
</dbReference>
<reference evidence="14 15" key="1">
    <citation type="submission" date="2018-01" db="EMBL/GenBank/DDBJ databases">
        <title>Complete genome sequence of Bacteriovorax stolpii DSM12778.</title>
        <authorList>
            <person name="Tang B."/>
            <person name="Chang J."/>
        </authorList>
    </citation>
    <scope>NUCLEOTIDE SEQUENCE [LARGE SCALE GENOMIC DNA]</scope>
    <source>
        <strain evidence="14 15">DSM 12778</strain>
    </source>
</reference>
<keyword evidence="6 12" id="KW-0068">Autocatalytic cleavage</keyword>
<comment type="similarity">
    <text evidence="1 12 13">Belongs to the peptidase S24 family.</text>
</comment>
<dbReference type="GO" id="GO:0006508">
    <property type="term" value="P:proteolysis"/>
    <property type="evidence" value="ECO:0007669"/>
    <property type="project" value="InterPro"/>
</dbReference>
<keyword evidence="4 12" id="KW-0227">DNA damage</keyword>
<dbReference type="EC" id="3.4.21.88" evidence="12"/>
<dbReference type="Pfam" id="PF01726">
    <property type="entry name" value="LexA_DNA_bind"/>
    <property type="match status" value="1"/>
</dbReference>
<evidence type="ECO:0000256" key="11">
    <source>
        <dbReference type="ARBA" id="ARBA00023236"/>
    </source>
</evidence>
<keyword evidence="15" id="KW-1185">Reference proteome</keyword>
<comment type="catalytic activity">
    <reaction evidence="12">
        <text>Hydrolysis of Ala-|-Gly bond in repressor LexA.</text>
        <dbReference type="EC" id="3.4.21.88"/>
    </reaction>
</comment>
<dbReference type="OrthoDB" id="5291492at2"/>
<evidence type="ECO:0000256" key="6">
    <source>
        <dbReference type="ARBA" id="ARBA00022813"/>
    </source>
</evidence>
<evidence type="ECO:0000256" key="5">
    <source>
        <dbReference type="ARBA" id="ARBA00022801"/>
    </source>
</evidence>
<proteinExistence type="inferred from homology"/>
<dbReference type="InterPro" id="IPR006200">
    <property type="entry name" value="LexA"/>
</dbReference>